<comment type="caution">
    <text evidence="2">The sequence shown here is derived from an EMBL/GenBank/DDBJ whole genome shotgun (WGS) entry which is preliminary data.</text>
</comment>
<keyword evidence="3" id="KW-1185">Reference proteome</keyword>
<sequence length="97" mass="9867">MAEPALAPRNAIHGVIAVWVVALAVAVALGVLVSEPERDRWLLIAFGGIVLLAFAVQLAYGRARGFIVRAAGSAMGALVIMALVSAGFGLSALVSAL</sequence>
<proteinExistence type="predicted"/>
<reference evidence="3" key="1">
    <citation type="journal article" date="2019" name="Int. J. Syst. Evol. Microbiol.">
        <title>The Global Catalogue of Microorganisms (GCM) 10K type strain sequencing project: providing services to taxonomists for standard genome sequencing and annotation.</title>
        <authorList>
            <consortium name="The Broad Institute Genomics Platform"/>
            <consortium name="The Broad Institute Genome Sequencing Center for Infectious Disease"/>
            <person name="Wu L."/>
            <person name="Ma J."/>
        </authorList>
    </citation>
    <scope>NUCLEOTIDE SEQUENCE [LARGE SCALE GENOMIC DNA]</scope>
    <source>
        <strain evidence="3">JCM 17024</strain>
    </source>
</reference>
<dbReference type="Proteomes" id="UP001501591">
    <property type="component" value="Unassembled WGS sequence"/>
</dbReference>
<organism evidence="2 3">
    <name type="scientific">Microbacterium soli</name>
    <dbReference type="NCBI Taxonomy" id="446075"/>
    <lineage>
        <taxon>Bacteria</taxon>
        <taxon>Bacillati</taxon>
        <taxon>Actinomycetota</taxon>
        <taxon>Actinomycetes</taxon>
        <taxon>Micrococcales</taxon>
        <taxon>Microbacteriaceae</taxon>
        <taxon>Microbacterium</taxon>
    </lineage>
</organism>
<feature type="transmembrane region" description="Helical" evidence="1">
    <location>
        <begin position="12"/>
        <end position="34"/>
    </location>
</feature>
<name>A0ABP7NCR7_9MICO</name>
<keyword evidence="1" id="KW-0812">Transmembrane</keyword>
<dbReference type="RefSeq" id="WP_344819364.1">
    <property type="nucleotide sequence ID" value="NZ_BAABCP010000001.1"/>
</dbReference>
<evidence type="ECO:0000313" key="2">
    <source>
        <dbReference type="EMBL" id="GAA3941735.1"/>
    </source>
</evidence>
<feature type="transmembrane region" description="Helical" evidence="1">
    <location>
        <begin position="41"/>
        <end position="60"/>
    </location>
</feature>
<evidence type="ECO:0000256" key="1">
    <source>
        <dbReference type="SAM" id="Phobius"/>
    </source>
</evidence>
<evidence type="ECO:0000313" key="3">
    <source>
        <dbReference type="Proteomes" id="UP001501591"/>
    </source>
</evidence>
<feature type="transmembrane region" description="Helical" evidence="1">
    <location>
        <begin position="66"/>
        <end position="94"/>
    </location>
</feature>
<accession>A0ABP7NCR7</accession>
<keyword evidence="1" id="KW-1133">Transmembrane helix</keyword>
<dbReference type="EMBL" id="BAABCP010000001">
    <property type="protein sequence ID" value="GAA3941735.1"/>
    <property type="molecule type" value="Genomic_DNA"/>
</dbReference>
<gene>
    <name evidence="2" type="ORF">GCM10022383_19440</name>
</gene>
<keyword evidence="1" id="KW-0472">Membrane</keyword>
<protein>
    <submittedName>
        <fullName evidence="2">Uncharacterized protein</fullName>
    </submittedName>
</protein>